<dbReference type="RefSeq" id="WP_014797525.1">
    <property type="nucleotide sequence ID" value="NC_018018.1"/>
</dbReference>
<dbReference type="Proteomes" id="UP000006054">
    <property type="component" value="Chromosome"/>
</dbReference>
<keyword evidence="3" id="KW-1185">Reference proteome</keyword>
<dbReference type="EMBL" id="CP003345">
    <property type="protein sequence ID" value="AFM04070.1"/>
    <property type="molecule type" value="Genomic_DNA"/>
</dbReference>
<keyword evidence="1" id="KW-0472">Membrane</keyword>
<evidence type="ECO:0008006" key="4">
    <source>
        <dbReference type="Google" id="ProtNLM"/>
    </source>
</evidence>
<keyword evidence="1" id="KW-0812">Transmembrane</keyword>
<dbReference type="InterPro" id="IPR053154">
    <property type="entry name" value="c-di-AMP_regulator"/>
</dbReference>
<dbReference type="OrthoDB" id="1115707at2"/>
<reference evidence="3" key="1">
    <citation type="submission" date="2012-06" db="EMBL/GenBank/DDBJ databases">
        <title>The complete genome of Flexibacter litoralis DSM 6794.</title>
        <authorList>
            <person name="Lucas S."/>
            <person name="Copeland A."/>
            <person name="Lapidus A."/>
            <person name="Glavina del Rio T."/>
            <person name="Dalin E."/>
            <person name="Tice H."/>
            <person name="Bruce D."/>
            <person name="Goodwin L."/>
            <person name="Pitluck S."/>
            <person name="Peters L."/>
            <person name="Ovchinnikova G."/>
            <person name="Lu M."/>
            <person name="Kyrpides N."/>
            <person name="Mavromatis K."/>
            <person name="Ivanova N."/>
            <person name="Brettin T."/>
            <person name="Detter J.C."/>
            <person name="Han C."/>
            <person name="Larimer F."/>
            <person name="Land M."/>
            <person name="Hauser L."/>
            <person name="Markowitz V."/>
            <person name="Cheng J.-F."/>
            <person name="Hugenholtz P."/>
            <person name="Woyke T."/>
            <person name="Wu D."/>
            <person name="Spring S."/>
            <person name="Lang E."/>
            <person name="Kopitz M."/>
            <person name="Brambilla E."/>
            <person name="Klenk H.-P."/>
            <person name="Eisen J.A."/>
        </authorList>
    </citation>
    <scope>NUCLEOTIDE SEQUENCE [LARGE SCALE GENOMIC DNA]</scope>
    <source>
        <strain evidence="3">ATCC 23117 / DSM 6794 / NBRC 15988 / NCIMB 1366 / Sio-4</strain>
    </source>
</reference>
<dbReference type="STRING" id="880071.Fleli_1660"/>
<dbReference type="AlphaFoldDB" id="I4AJD5"/>
<name>I4AJD5_BERLS</name>
<sequence length="338" mass="38797" precursor="true">MGVRRTLKDLFKAIYQSIPLIRTWNWSRLFLCIVISCFIWSFQALNKSNYHTTIKFPLVIEYARKDVVALEDPPQFISVQVSGSGWRLLQKTLGFGIIPLHIDIEDPTQVKYFTAKSLMPDIVQQLSDLRVDFIAEDSVHLNYDSTMTKQVVLFIDSAKIPLVKGHRIASRIFLDPDSLTISGAASFVTAEPDSFEIILEEELLDENHDEMIDIAYEPPRKVSFFPDGVKVKFDVDLYFKKTVTIPIKAINFPEDSSAYLARQLAIVEYDLRRTNETYSVPDSLYILADYKTRNMSDSTLEPIFSPPDFMENIKIIPEKLILVFPKKIGERKRSRAGK</sequence>
<proteinExistence type="predicted"/>
<dbReference type="PANTHER" id="PTHR37804">
    <property type="entry name" value="CDAA REGULATORY PROTEIN CDAR"/>
    <property type="match status" value="1"/>
</dbReference>
<evidence type="ECO:0000256" key="1">
    <source>
        <dbReference type="SAM" id="Phobius"/>
    </source>
</evidence>
<dbReference type="eggNOG" id="COG4856">
    <property type="taxonomic scope" value="Bacteria"/>
</dbReference>
<protein>
    <recommendedName>
        <fullName evidence="4">YbbR-like protein</fullName>
    </recommendedName>
</protein>
<gene>
    <name evidence="2" type="ordered locus">Fleli_1660</name>
</gene>
<dbReference type="PANTHER" id="PTHR37804:SF1">
    <property type="entry name" value="CDAA REGULATORY PROTEIN CDAR"/>
    <property type="match status" value="1"/>
</dbReference>
<organism evidence="2 3">
    <name type="scientific">Bernardetia litoralis (strain ATCC 23117 / DSM 6794 / NBRC 15988 / NCIMB 1366 / Fx l1 / Sio-4)</name>
    <name type="common">Flexibacter litoralis</name>
    <dbReference type="NCBI Taxonomy" id="880071"/>
    <lineage>
        <taxon>Bacteria</taxon>
        <taxon>Pseudomonadati</taxon>
        <taxon>Bacteroidota</taxon>
        <taxon>Cytophagia</taxon>
        <taxon>Cytophagales</taxon>
        <taxon>Bernardetiaceae</taxon>
        <taxon>Bernardetia</taxon>
    </lineage>
</organism>
<keyword evidence="1" id="KW-1133">Transmembrane helix</keyword>
<dbReference type="KEGG" id="fli:Fleli_1660"/>
<feature type="transmembrane region" description="Helical" evidence="1">
    <location>
        <begin position="26"/>
        <end position="45"/>
    </location>
</feature>
<accession>I4AJD5</accession>
<evidence type="ECO:0000313" key="3">
    <source>
        <dbReference type="Proteomes" id="UP000006054"/>
    </source>
</evidence>
<dbReference type="HOGENOM" id="CLU_074339_0_0_10"/>
<evidence type="ECO:0000313" key="2">
    <source>
        <dbReference type="EMBL" id="AFM04070.1"/>
    </source>
</evidence>